<dbReference type="InterPro" id="IPR043502">
    <property type="entry name" value="DNA/RNA_pol_sf"/>
</dbReference>
<keyword evidence="3" id="KW-1185">Reference proteome</keyword>
<dbReference type="EMBL" id="JAINUF010000008">
    <property type="protein sequence ID" value="KAJ8351502.1"/>
    <property type="molecule type" value="Genomic_DNA"/>
</dbReference>
<dbReference type="PROSITE" id="PS50878">
    <property type="entry name" value="RT_POL"/>
    <property type="match status" value="1"/>
</dbReference>
<sequence>MVHYSDHHMVTVSLAWEKSITVGRGLWRMNTSHLQDPKVRLSFSRWYLEWVSLKHLFDSPIEWWEMVKERVQGYFQAVRRRKAKERRAAFDRANAALQRLSLLQSRGLEVSSEIALAKQNLSALYREERKKYTFRSKLQGLEEDEKCTRYFFRRARSKTNNISSLYKSRGVVVSEEAEVREVAREFYAGLYSIRPADGALMDTFLGCLDRRLGDESMEPELSTEELTWAVRSLNLHKAPGPDGIPAEFYQAFWDLLKEDVAEVFRAAYREGRLGASLRQSAVALVPKKGDLKDLRHWRPINLLSADYKIMAKVLMRSFQHLMTSVVGPNQTCSIPGRSINDNLLLVRDVIIHSGECRSPLGLLSLDQEKAFDRVSHVCLERVLERFNFPSSLLRWTKMCLTDISGRVVVNKQPSAPFDIRSGVRQGCPLASLLYVIYLEPFLQAIRGNPGIAGYPLPGAQGERLRVMAYMDDITIVGTDSHSITVANKR</sequence>
<reference evidence="2" key="1">
    <citation type="journal article" date="2023" name="Science">
        <title>Genome structures resolve the early diversification of teleost fishes.</title>
        <authorList>
            <person name="Parey E."/>
            <person name="Louis A."/>
            <person name="Montfort J."/>
            <person name="Bouchez O."/>
            <person name="Roques C."/>
            <person name="Iampietro C."/>
            <person name="Lluch J."/>
            <person name="Castinel A."/>
            <person name="Donnadieu C."/>
            <person name="Desvignes T."/>
            <person name="Floi Bucao C."/>
            <person name="Jouanno E."/>
            <person name="Wen M."/>
            <person name="Mejri S."/>
            <person name="Dirks R."/>
            <person name="Jansen H."/>
            <person name="Henkel C."/>
            <person name="Chen W.J."/>
            <person name="Zahm M."/>
            <person name="Cabau C."/>
            <person name="Klopp C."/>
            <person name="Thompson A.W."/>
            <person name="Robinson-Rechavi M."/>
            <person name="Braasch I."/>
            <person name="Lecointre G."/>
            <person name="Bobe J."/>
            <person name="Postlethwait J.H."/>
            <person name="Berthelot C."/>
            <person name="Roest Crollius H."/>
            <person name="Guiguen Y."/>
        </authorList>
    </citation>
    <scope>NUCLEOTIDE SEQUENCE</scope>
    <source>
        <strain evidence="2">WJC10195</strain>
    </source>
</reference>
<accession>A0A9Q1F5C8</accession>
<dbReference type="PANTHER" id="PTHR19446">
    <property type="entry name" value="REVERSE TRANSCRIPTASES"/>
    <property type="match status" value="1"/>
</dbReference>
<proteinExistence type="predicted"/>
<gene>
    <name evidence="2" type="ORF">SKAU_G00229780</name>
</gene>
<dbReference type="Pfam" id="PF00078">
    <property type="entry name" value="RVT_1"/>
    <property type="match status" value="1"/>
</dbReference>
<dbReference type="AlphaFoldDB" id="A0A9Q1F5C8"/>
<dbReference type="OrthoDB" id="416119at2759"/>
<organism evidence="2 3">
    <name type="scientific">Synaphobranchus kaupii</name>
    <name type="common">Kaup's arrowtooth eel</name>
    <dbReference type="NCBI Taxonomy" id="118154"/>
    <lineage>
        <taxon>Eukaryota</taxon>
        <taxon>Metazoa</taxon>
        <taxon>Chordata</taxon>
        <taxon>Craniata</taxon>
        <taxon>Vertebrata</taxon>
        <taxon>Euteleostomi</taxon>
        <taxon>Actinopterygii</taxon>
        <taxon>Neopterygii</taxon>
        <taxon>Teleostei</taxon>
        <taxon>Anguilliformes</taxon>
        <taxon>Synaphobranchidae</taxon>
        <taxon>Synaphobranchus</taxon>
    </lineage>
</organism>
<protein>
    <recommendedName>
        <fullName evidence="1">Reverse transcriptase domain-containing protein</fullName>
    </recommendedName>
</protein>
<evidence type="ECO:0000313" key="2">
    <source>
        <dbReference type="EMBL" id="KAJ8351502.1"/>
    </source>
</evidence>
<dbReference type="InterPro" id="IPR000477">
    <property type="entry name" value="RT_dom"/>
</dbReference>
<comment type="caution">
    <text evidence="2">The sequence shown here is derived from an EMBL/GenBank/DDBJ whole genome shotgun (WGS) entry which is preliminary data.</text>
</comment>
<dbReference type="SUPFAM" id="SSF56672">
    <property type="entry name" value="DNA/RNA polymerases"/>
    <property type="match status" value="1"/>
</dbReference>
<name>A0A9Q1F5C8_SYNKA</name>
<dbReference type="CDD" id="cd01650">
    <property type="entry name" value="RT_nLTR_like"/>
    <property type="match status" value="1"/>
</dbReference>
<feature type="domain" description="Reverse transcriptase" evidence="1">
    <location>
        <begin position="266"/>
        <end position="489"/>
    </location>
</feature>
<evidence type="ECO:0000259" key="1">
    <source>
        <dbReference type="PROSITE" id="PS50878"/>
    </source>
</evidence>
<dbReference type="Proteomes" id="UP001152622">
    <property type="component" value="Chromosome 8"/>
</dbReference>
<evidence type="ECO:0000313" key="3">
    <source>
        <dbReference type="Proteomes" id="UP001152622"/>
    </source>
</evidence>